<dbReference type="PANTHER" id="PTHR30438:SF1">
    <property type="entry name" value="36 KDA ANTIGEN"/>
    <property type="match status" value="1"/>
</dbReference>
<protein>
    <submittedName>
        <fullName evidence="3">Hemolysin secretion protein D</fullName>
    </submittedName>
</protein>
<sequence>MNKKNNTFIALGIVALLAIAVTAVNLFSSPAPLLLQGQVEATQVKVASKLVGRLAELKVREGQSVKAGQSLARIESPEVEAKLAQAMAARKAATAQMNKAENGARNEQIRAAKNQWEKAKAGMAYAEKTYQRVKNLHKEGVIPAQKMDEAEAKWKAMAHTVEMAKSQYDMARRGARSEDKTAAEALVERASGAVTEVESYLEETKVLSPIDGEVASVIPERGELVAAGFPIMTIVDLDDAWVTFNLREDLLPRFKMGSEFDVTLPALGGQSVRVKVNYINALGAFATWKATKSTGDFDMKTFEVRAVPVKKAEGLRPGMTALIDWAQFETDK</sequence>
<evidence type="ECO:0000313" key="3">
    <source>
        <dbReference type="EMBL" id="BDD09081.1"/>
    </source>
</evidence>
<name>A0AAU9CAA2_9BACT</name>
<feature type="domain" description="Multidrug resistance protein MdtA-like alpha-helical hairpin" evidence="1">
    <location>
        <begin position="110"/>
        <end position="172"/>
    </location>
</feature>
<gene>
    <name evidence="3" type="ORF">FUAX_15130</name>
</gene>
<proteinExistence type="predicted"/>
<evidence type="ECO:0000259" key="1">
    <source>
        <dbReference type="Pfam" id="PF25876"/>
    </source>
</evidence>
<dbReference type="PANTHER" id="PTHR30438">
    <property type="entry name" value="36 KDA ANTIGEN-RELATED"/>
    <property type="match status" value="1"/>
</dbReference>
<dbReference type="Gene3D" id="2.40.50.100">
    <property type="match status" value="1"/>
</dbReference>
<reference evidence="3 4" key="1">
    <citation type="submission" date="2021-12" db="EMBL/GenBank/DDBJ databases">
        <title>Genome sequencing of bacteria with rrn-lacking chromosome and rrn-plasmid.</title>
        <authorList>
            <person name="Anda M."/>
            <person name="Iwasaki W."/>
        </authorList>
    </citation>
    <scope>NUCLEOTIDE SEQUENCE [LARGE SCALE GENOMIC DNA]</scope>
    <source>
        <strain evidence="3 4">DSM 100852</strain>
    </source>
</reference>
<evidence type="ECO:0000313" key="4">
    <source>
        <dbReference type="Proteomes" id="UP001348817"/>
    </source>
</evidence>
<dbReference type="Proteomes" id="UP001348817">
    <property type="component" value="Chromosome"/>
</dbReference>
<dbReference type="InterPro" id="IPR058624">
    <property type="entry name" value="MdtA-like_HH"/>
</dbReference>
<accession>A0AAU9CAA2</accession>
<dbReference type="Gene3D" id="1.10.287.470">
    <property type="entry name" value="Helix hairpin bin"/>
    <property type="match status" value="1"/>
</dbReference>
<dbReference type="KEGG" id="fax:FUAX_15130"/>
<organism evidence="3 4">
    <name type="scientific">Fulvitalea axinellae</name>
    <dbReference type="NCBI Taxonomy" id="1182444"/>
    <lineage>
        <taxon>Bacteria</taxon>
        <taxon>Pseudomonadati</taxon>
        <taxon>Bacteroidota</taxon>
        <taxon>Cytophagia</taxon>
        <taxon>Cytophagales</taxon>
        <taxon>Persicobacteraceae</taxon>
        <taxon>Fulvitalea</taxon>
    </lineage>
</organism>
<dbReference type="InterPro" id="IPR058625">
    <property type="entry name" value="MdtA-like_BSH"/>
</dbReference>
<feature type="domain" description="Multidrug resistance protein MdtA-like barrel-sandwich hybrid" evidence="2">
    <location>
        <begin position="43"/>
        <end position="235"/>
    </location>
</feature>
<keyword evidence="4" id="KW-1185">Reference proteome</keyword>
<dbReference type="Pfam" id="PF25876">
    <property type="entry name" value="HH_MFP_RND"/>
    <property type="match status" value="1"/>
</dbReference>
<evidence type="ECO:0000259" key="2">
    <source>
        <dbReference type="Pfam" id="PF25917"/>
    </source>
</evidence>
<dbReference type="Gene3D" id="2.40.30.170">
    <property type="match status" value="1"/>
</dbReference>
<dbReference type="EMBL" id="AP025314">
    <property type="protein sequence ID" value="BDD09081.1"/>
    <property type="molecule type" value="Genomic_DNA"/>
</dbReference>
<dbReference type="SUPFAM" id="SSF111369">
    <property type="entry name" value="HlyD-like secretion proteins"/>
    <property type="match status" value="3"/>
</dbReference>
<dbReference type="AlphaFoldDB" id="A0AAU9CAA2"/>
<dbReference type="Pfam" id="PF25917">
    <property type="entry name" value="BSH_RND"/>
    <property type="match status" value="1"/>
</dbReference>
<dbReference type="RefSeq" id="WP_338394299.1">
    <property type="nucleotide sequence ID" value="NZ_AP025314.1"/>
</dbReference>